<dbReference type="EMBL" id="CAUYUJ010002462">
    <property type="protein sequence ID" value="CAK0800899.1"/>
    <property type="molecule type" value="Genomic_DNA"/>
</dbReference>
<feature type="region of interest" description="Disordered" evidence="1">
    <location>
        <begin position="164"/>
        <end position="260"/>
    </location>
</feature>
<evidence type="ECO:0000313" key="2">
    <source>
        <dbReference type="EMBL" id="CAK0800899.1"/>
    </source>
</evidence>
<organism evidence="2 3">
    <name type="scientific">Prorocentrum cordatum</name>
    <dbReference type="NCBI Taxonomy" id="2364126"/>
    <lineage>
        <taxon>Eukaryota</taxon>
        <taxon>Sar</taxon>
        <taxon>Alveolata</taxon>
        <taxon>Dinophyceae</taxon>
        <taxon>Prorocentrales</taxon>
        <taxon>Prorocentraceae</taxon>
        <taxon>Prorocentrum</taxon>
    </lineage>
</organism>
<comment type="caution">
    <text evidence="2">The sequence shown here is derived from an EMBL/GenBank/DDBJ whole genome shotgun (WGS) entry which is preliminary data.</text>
</comment>
<evidence type="ECO:0000313" key="3">
    <source>
        <dbReference type="Proteomes" id="UP001189429"/>
    </source>
</evidence>
<proteinExistence type="predicted"/>
<feature type="compositionally biased region" description="Polar residues" evidence="1">
    <location>
        <begin position="164"/>
        <end position="173"/>
    </location>
</feature>
<keyword evidence="3" id="KW-1185">Reference proteome</keyword>
<evidence type="ECO:0000256" key="1">
    <source>
        <dbReference type="SAM" id="MobiDB-lite"/>
    </source>
</evidence>
<name>A0ABN9Q584_9DINO</name>
<gene>
    <name evidence="2" type="ORF">PCOR1329_LOCUS8928</name>
</gene>
<feature type="compositionally biased region" description="Low complexity" evidence="1">
    <location>
        <begin position="179"/>
        <end position="208"/>
    </location>
</feature>
<dbReference type="Proteomes" id="UP001189429">
    <property type="component" value="Unassembled WGS sequence"/>
</dbReference>
<sequence>MMHQKVAKKGGKTHEVEALSKLLNAMSLNDWQGFEYAGQHISIEKLTTDIMTAVTKEAKQTGIWKSMKVKGEGGSASSLAVMRARALQIREWKKEEACLRADVDNFILRYNLLHNKAVDMREDMWERKARLEEFFADFHSKKERPLDFEVLAQVGSIQTWSSTVSRSALTTANNERRASGSSGAGSPRLGDASPTAAGTPAAAIAAGAVKAEPSERSPRQPRPPGSQEGGEAARPPQPSSPAGERFPRPPQGAPSLHVRR</sequence>
<accession>A0ABN9Q584</accession>
<feature type="non-terminal residue" evidence="2">
    <location>
        <position position="260"/>
    </location>
</feature>
<reference evidence="2" key="1">
    <citation type="submission" date="2023-10" db="EMBL/GenBank/DDBJ databases">
        <authorList>
            <person name="Chen Y."/>
            <person name="Shah S."/>
            <person name="Dougan E. K."/>
            <person name="Thang M."/>
            <person name="Chan C."/>
        </authorList>
    </citation>
    <scope>NUCLEOTIDE SEQUENCE [LARGE SCALE GENOMIC DNA]</scope>
</reference>
<protein>
    <submittedName>
        <fullName evidence="2">Uncharacterized protein</fullName>
    </submittedName>
</protein>